<keyword evidence="1" id="KW-0378">Hydrolase</keyword>
<reference evidence="3 4" key="1">
    <citation type="journal article" date="2015" name="BMC Genomics">
        <title>The genome of the truffle-parasite Tolypocladium ophioglossoides and the evolution of antifungal peptaibiotics.</title>
        <authorList>
            <person name="Quandt C.A."/>
            <person name="Bushley K.E."/>
            <person name="Spatafora J.W."/>
        </authorList>
    </citation>
    <scope>NUCLEOTIDE SEQUENCE [LARGE SCALE GENOMIC DNA]</scope>
    <source>
        <strain evidence="3 4">CBS 100239</strain>
    </source>
</reference>
<proteinExistence type="predicted"/>
<protein>
    <submittedName>
        <fullName evidence="3">Putative carboxylesterase</fullName>
    </submittedName>
</protein>
<dbReference type="OrthoDB" id="19653at2759"/>
<dbReference type="Proteomes" id="UP000036947">
    <property type="component" value="Unassembled WGS sequence"/>
</dbReference>
<sequence>SAFNSTQRFVDYRRYSLHVPSTTVQISFASTIPSTMPEAHAPAVNPMAGLDLPTMDIFNDFHILGEPYVVRDDHPIVAHILLPKNPPQGPRPVLIHWHGGYLVMAHGLYPPFFPKFILDLAKKHSAIIISPDYTLLPHKDGLAAVQADVQAFHGWMQSSLESFLANKAPSHQPDLSRILLNGGSAGGYVAMSHALASPKSFRALGLEYPMIDFDTEWWRNGSRAVGAPNPGQLPDSDFPDDADVKERIKQLRNGPRVSATETERQGFGASIARAGFFADVFSPGGKLDDDPTVWLNRRVRQGAELPERIWVLHGDVDAAVPVDTSLAFAETLKQQGRAVRLDVVKGMDHGFDMAPAHGWKGPEDPLILEATSWLAEKWLE</sequence>
<dbReference type="STRING" id="1163406.A0A0L0NKS5"/>
<accession>A0A0L0NKS5</accession>
<dbReference type="GO" id="GO:0016787">
    <property type="term" value="F:hydrolase activity"/>
    <property type="evidence" value="ECO:0007669"/>
    <property type="project" value="UniProtKB-KW"/>
</dbReference>
<dbReference type="AlphaFoldDB" id="A0A0L0NKS5"/>
<name>A0A0L0NKS5_TOLOC</name>
<organism evidence="3 4">
    <name type="scientific">Tolypocladium ophioglossoides (strain CBS 100239)</name>
    <name type="common">Snaketongue truffleclub</name>
    <name type="synonym">Elaphocordyceps ophioglossoides</name>
    <dbReference type="NCBI Taxonomy" id="1163406"/>
    <lineage>
        <taxon>Eukaryota</taxon>
        <taxon>Fungi</taxon>
        <taxon>Dikarya</taxon>
        <taxon>Ascomycota</taxon>
        <taxon>Pezizomycotina</taxon>
        <taxon>Sordariomycetes</taxon>
        <taxon>Hypocreomycetidae</taxon>
        <taxon>Hypocreales</taxon>
        <taxon>Ophiocordycipitaceae</taxon>
        <taxon>Tolypocladium</taxon>
    </lineage>
</organism>
<evidence type="ECO:0000313" key="4">
    <source>
        <dbReference type="Proteomes" id="UP000036947"/>
    </source>
</evidence>
<dbReference type="SUPFAM" id="SSF53474">
    <property type="entry name" value="alpha/beta-Hydrolases"/>
    <property type="match status" value="1"/>
</dbReference>
<evidence type="ECO:0000259" key="2">
    <source>
        <dbReference type="Pfam" id="PF07859"/>
    </source>
</evidence>
<gene>
    <name evidence="3" type="ORF">TOPH_00770</name>
</gene>
<dbReference type="Pfam" id="PF07859">
    <property type="entry name" value="Abhydrolase_3"/>
    <property type="match status" value="1"/>
</dbReference>
<comment type="caution">
    <text evidence="3">The sequence shown here is derived from an EMBL/GenBank/DDBJ whole genome shotgun (WGS) entry which is preliminary data.</text>
</comment>
<dbReference type="InterPro" id="IPR050300">
    <property type="entry name" value="GDXG_lipolytic_enzyme"/>
</dbReference>
<evidence type="ECO:0000256" key="1">
    <source>
        <dbReference type="ARBA" id="ARBA00022801"/>
    </source>
</evidence>
<feature type="non-terminal residue" evidence="3">
    <location>
        <position position="1"/>
    </location>
</feature>
<dbReference type="InterPro" id="IPR013094">
    <property type="entry name" value="AB_hydrolase_3"/>
</dbReference>
<dbReference type="InterPro" id="IPR029058">
    <property type="entry name" value="AB_hydrolase_fold"/>
</dbReference>
<dbReference type="PANTHER" id="PTHR48081:SF3">
    <property type="entry name" value="ALPHA_BETA HYDROLASE FOLD-3 DOMAIN-CONTAINING PROTEIN"/>
    <property type="match status" value="1"/>
</dbReference>
<dbReference type="EMBL" id="LFRF01000002">
    <property type="protein sequence ID" value="KND94613.1"/>
    <property type="molecule type" value="Genomic_DNA"/>
</dbReference>
<dbReference type="Gene3D" id="3.40.50.1820">
    <property type="entry name" value="alpha/beta hydrolase"/>
    <property type="match status" value="1"/>
</dbReference>
<dbReference type="PANTHER" id="PTHR48081">
    <property type="entry name" value="AB HYDROLASE SUPERFAMILY PROTEIN C4A8.06C"/>
    <property type="match status" value="1"/>
</dbReference>
<evidence type="ECO:0000313" key="3">
    <source>
        <dbReference type="EMBL" id="KND94613.1"/>
    </source>
</evidence>
<keyword evidence="4" id="KW-1185">Reference proteome</keyword>
<feature type="domain" description="Alpha/beta hydrolase fold-3" evidence="2">
    <location>
        <begin position="94"/>
        <end position="215"/>
    </location>
</feature>